<dbReference type="AlphaFoldDB" id="A0A1S1LHR8"/>
<name>A0A1S1LHR8_MYCCH</name>
<evidence type="ECO:0000313" key="2">
    <source>
        <dbReference type="Proteomes" id="UP000180043"/>
    </source>
</evidence>
<dbReference type="EMBL" id="MLIQ01000042">
    <property type="protein sequence ID" value="OHU47247.1"/>
    <property type="molecule type" value="Genomic_DNA"/>
</dbReference>
<reference evidence="1 2" key="1">
    <citation type="submission" date="2016-10" db="EMBL/GenBank/DDBJ databases">
        <title>Evaluation of Human, Veterinary and Environmental Mycobacterium chelonae Isolates by Core Genome Phylogenomic Analysis, Targeted Gene Comparison, and Anti-microbial Susceptibility Patterns: A Tale of Mistaken Identities.</title>
        <authorList>
            <person name="Fogelson S.B."/>
            <person name="Camus A.C."/>
            <person name="Lorenz W."/>
            <person name="Vasireddy R."/>
            <person name="Vasireddy S."/>
            <person name="Smith T."/>
            <person name="Brown-Elliott B.A."/>
            <person name="Wallace R.J.Jr."/>
            <person name="Hasan N.A."/>
            <person name="Reischl U."/>
            <person name="Sanchez S."/>
        </authorList>
    </citation>
    <scope>NUCLEOTIDE SEQUENCE [LARGE SCALE GENOMIC DNA]</scope>
    <source>
        <strain evidence="1 2">15515</strain>
    </source>
</reference>
<gene>
    <name evidence="1" type="ORF">BKG82_26700</name>
</gene>
<dbReference type="Proteomes" id="UP000180043">
    <property type="component" value="Unassembled WGS sequence"/>
</dbReference>
<protein>
    <submittedName>
        <fullName evidence="1">Uncharacterized protein</fullName>
    </submittedName>
</protein>
<proteinExistence type="predicted"/>
<evidence type="ECO:0000313" key="1">
    <source>
        <dbReference type="EMBL" id="OHU47247.1"/>
    </source>
</evidence>
<organism evidence="1 2">
    <name type="scientific">Mycobacteroides chelonae</name>
    <name type="common">Mycobacterium chelonae</name>
    <dbReference type="NCBI Taxonomy" id="1774"/>
    <lineage>
        <taxon>Bacteria</taxon>
        <taxon>Bacillati</taxon>
        <taxon>Actinomycetota</taxon>
        <taxon>Actinomycetes</taxon>
        <taxon>Mycobacteriales</taxon>
        <taxon>Mycobacteriaceae</taxon>
        <taxon>Mycobacteroides</taxon>
    </lineage>
</organism>
<comment type="caution">
    <text evidence="1">The sequence shown here is derived from an EMBL/GenBank/DDBJ whole genome shotgun (WGS) entry which is preliminary data.</text>
</comment>
<accession>A0A1S1LHR8</accession>
<sequence>MANWWPDDDPYVVLVFIRTVVHRSHRKCLFVRLCPETHLFANARACGMVDTPRDVLGMADAAEIDLHSFLLSFGSCLRLQ</sequence>